<dbReference type="EMBL" id="SMAL01000003">
    <property type="protein sequence ID" value="TCT15497.1"/>
    <property type="molecule type" value="Genomic_DNA"/>
</dbReference>
<dbReference type="PANTHER" id="PTHR30266">
    <property type="entry name" value="MECHANOSENSITIVE CHANNEL MSCL"/>
    <property type="match status" value="1"/>
</dbReference>
<comment type="subunit">
    <text evidence="10">Homopentamer.</text>
</comment>
<dbReference type="InterPro" id="IPR001185">
    <property type="entry name" value="MS_channel"/>
</dbReference>
<comment type="function">
    <text evidence="10">Channel that opens in response to stretch forces in the membrane lipid bilayer. May participate in the regulation of osmotic pressure changes within the cell.</text>
</comment>
<dbReference type="OrthoDB" id="9810350at2"/>
<dbReference type="Proteomes" id="UP000294902">
    <property type="component" value="Unassembled WGS sequence"/>
</dbReference>
<keyword evidence="6 10" id="KW-1133">Transmembrane helix</keyword>
<evidence type="ECO:0000256" key="2">
    <source>
        <dbReference type="ARBA" id="ARBA00007254"/>
    </source>
</evidence>
<comment type="subcellular location">
    <subcellularLocation>
        <location evidence="1 10">Cell membrane</location>
        <topology evidence="1 10">Multi-pass membrane protein</topology>
    </subcellularLocation>
</comment>
<dbReference type="RefSeq" id="WP_132251239.1">
    <property type="nucleotide sequence ID" value="NZ_SMAL01000003.1"/>
</dbReference>
<keyword evidence="12" id="KW-1185">Reference proteome</keyword>
<evidence type="ECO:0000256" key="3">
    <source>
        <dbReference type="ARBA" id="ARBA00022448"/>
    </source>
</evidence>
<keyword evidence="3 10" id="KW-0813">Transport</keyword>
<gene>
    <name evidence="10" type="primary">mscL</name>
    <name evidence="11" type="ORF">EDC18_103202</name>
</gene>
<dbReference type="NCBIfam" id="NF001843">
    <property type="entry name" value="PRK00567.1-4"/>
    <property type="match status" value="1"/>
</dbReference>
<evidence type="ECO:0000256" key="5">
    <source>
        <dbReference type="ARBA" id="ARBA00022692"/>
    </source>
</evidence>
<evidence type="ECO:0000256" key="6">
    <source>
        <dbReference type="ARBA" id="ARBA00022989"/>
    </source>
</evidence>
<reference evidence="11 12" key="1">
    <citation type="submission" date="2019-03" db="EMBL/GenBank/DDBJ databases">
        <title>Genomic Encyclopedia of Type Strains, Phase IV (KMG-IV): sequencing the most valuable type-strain genomes for metagenomic binning, comparative biology and taxonomic classification.</title>
        <authorList>
            <person name="Goeker M."/>
        </authorList>
    </citation>
    <scope>NUCLEOTIDE SEQUENCE [LARGE SCALE GENOMIC DNA]</scope>
    <source>
        <strain evidence="11 12">DSM 24629</strain>
    </source>
</reference>
<evidence type="ECO:0000256" key="1">
    <source>
        <dbReference type="ARBA" id="ARBA00004651"/>
    </source>
</evidence>
<accession>A0A4R3MRT3</accession>
<keyword evidence="4 10" id="KW-1003">Cell membrane</keyword>
<dbReference type="NCBIfam" id="TIGR00220">
    <property type="entry name" value="mscL"/>
    <property type="match status" value="1"/>
</dbReference>
<dbReference type="SUPFAM" id="SSF81330">
    <property type="entry name" value="Gated mechanosensitive channel"/>
    <property type="match status" value="1"/>
</dbReference>
<evidence type="ECO:0000313" key="11">
    <source>
        <dbReference type="EMBL" id="TCT15497.1"/>
    </source>
</evidence>
<dbReference type="InterPro" id="IPR036019">
    <property type="entry name" value="MscL_channel"/>
</dbReference>
<comment type="caution">
    <text evidence="11">The sequence shown here is derived from an EMBL/GenBank/DDBJ whole genome shotgun (WGS) entry which is preliminary data.</text>
</comment>
<dbReference type="AlphaFoldDB" id="A0A4R3MRT3"/>
<evidence type="ECO:0000256" key="8">
    <source>
        <dbReference type="ARBA" id="ARBA00023136"/>
    </source>
</evidence>
<organism evidence="11 12">
    <name type="scientific">Natranaerovirga pectinivora</name>
    <dbReference type="NCBI Taxonomy" id="682400"/>
    <lineage>
        <taxon>Bacteria</taxon>
        <taxon>Bacillati</taxon>
        <taxon>Bacillota</taxon>
        <taxon>Clostridia</taxon>
        <taxon>Lachnospirales</taxon>
        <taxon>Natranaerovirgaceae</taxon>
        <taxon>Natranaerovirga</taxon>
    </lineage>
</organism>
<proteinExistence type="inferred from homology"/>
<evidence type="ECO:0000313" key="12">
    <source>
        <dbReference type="Proteomes" id="UP000294902"/>
    </source>
</evidence>
<dbReference type="HAMAP" id="MF_00115">
    <property type="entry name" value="MscL"/>
    <property type="match status" value="1"/>
</dbReference>
<dbReference type="GO" id="GO:0005886">
    <property type="term" value="C:plasma membrane"/>
    <property type="evidence" value="ECO:0007669"/>
    <property type="project" value="UniProtKB-SubCell"/>
</dbReference>
<evidence type="ECO:0000256" key="9">
    <source>
        <dbReference type="ARBA" id="ARBA00023303"/>
    </source>
</evidence>
<evidence type="ECO:0000256" key="7">
    <source>
        <dbReference type="ARBA" id="ARBA00023065"/>
    </source>
</evidence>
<comment type="similarity">
    <text evidence="2 10">Belongs to the MscL family.</text>
</comment>
<feature type="transmembrane region" description="Helical" evidence="10">
    <location>
        <begin position="76"/>
        <end position="97"/>
    </location>
</feature>
<dbReference type="InterPro" id="IPR037673">
    <property type="entry name" value="MSC/AndL"/>
</dbReference>
<protein>
    <recommendedName>
        <fullName evidence="10">Large-conductance mechanosensitive channel</fullName>
    </recommendedName>
</protein>
<sequence length="133" mass="15227">MLQEFKKFAVRGNIIDLAIGVIIGSAFSKIVSSLVNDVIMPFLGILTGRIDLTALKWVVTEGSENTNELAIRYGQFLQTMIDFLIVTFSIFLVVKFLNSLRKKEVYNLKKVEPSYQERLLKDIRDILKNKKDK</sequence>
<evidence type="ECO:0000256" key="10">
    <source>
        <dbReference type="HAMAP-Rule" id="MF_00115"/>
    </source>
</evidence>
<name>A0A4R3MRT3_9FIRM</name>
<dbReference type="InterPro" id="IPR019823">
    <property type="entry name" value="Mechanosensitive_channel_CS"/>
</dbReference>
<dbReference type="Gene3D" id="1.10.1200.120">
    <property type="entry name" value="Large-conductance mechanosensitive channel, MscL, domain 1"/>
    <property type="match status" value="1"/>
</dbReference>
<keyword evidence="5 10" id="KW-0812">Transmembrane</keyword>
<keyword evidence="8 10" id="KW-0472">Membrane</keyword>
<dbReference type="PANTHER" id="PTHR30266:SF2">
    <property type="entry name" value="LARGE-CONDUCTANCE MECHANOSENSITIVE CHANNEL"/>
    <property type="match status" value="1"/>
</dbReference>
<dbReference type="Pfam" id="PF01741">
    <property type="entry name" value="MscL"/>
    <property type="match status" value="1"/>
</dbReference>
<keyword evidence="7 10" id="KW-0406">Ion transport</keyword>
<dbReference type="GO" id="GO:0008381">
    <property type="term" value="F:mechanosensitive monoatomic ion channel activity"/>
    <property type="evidence" value="ECO:0007669"/>
    <property type="project" value="UniProtKB-UniRule"/>
</dbReference>
<keyword evidence="9 10" id="KW-0407">Ion channel</keyword>
<dbReference type="PROSITE" id="PS01327">
    <property type="entry name" value="MSCL"/>
    <property type="match status" value="1"/>
</dbReference>
<dbReference type="PRINTS" id="PR01264">
    <property type="entry name" value="MECHCHANNEL"/>
</dbReference>
<evidence type="ECO:0000256" key="4">
    <source>
        <dbReference type="ARBA" id="ARBA00022475"/>
    </source>
</evidence>
<feature type="transmembrane region" description="Helical" evidence="10">
    <location>
        <begin position="12"/>
        <end position="31"/>
    </location>
</feature>